<evidence type="ECO:0000313" key="3">
    <source>
        <dbReference type="Proteomes" id="UP001221898"/>
    </source>
</evidence>
<accession>A0AAD7SDZ7</accession>
<dbReference type="EMBL" id="JAINUG010000074">
    <property type="protein sequence ID" value="KAJ8400850.1"/>
    <property type="molecule type" value="Genomic_DNA"/>
</dbReference>
<keyword evidence="3" id="KW-1185">Reference proteome</keyword>
<evidence type="ECO:0000313" key="2">
    <source>
        <dbReference type="EMBL" id="KAJ8400850.1"/>
    </source>
</evidence>
<protein>
    <submittedName>
        <fullName evidence="2">Uncharacterized protein</fullName>
    </submittedName>
</protein>
<reference evidence="2" key="1">
    <citation type="journal article" date="2023" name="Science">
        <title>Genome structures resolve the early diversification of teleost fishes.</title>
        <authorList>
            <person name="Parey E."/>
            <person name="Louis A."/>
            <person name="Montfort J."/>
            <person name="Bouchez O."/>
            <person name="Roques C."/>
            <person name="Iampietro C."/>
            <person name="Lluch J."/>
            <person name="Castinel A."/>
            <person name="Donnadieu C."/>
            <person name="Desvignes T."/>
            <person name="Floi Bucao C."/>
            <person name="Jouanno E."/>
            <person name="Wen M."/>
            <person name="Mejri S."/>
            <person name="Dirks R."/>
            <person name="Jansen H."/>
            <person name="Henkel C."/>
            <person name="Chen W.J."/>
            <person name="Zahm M."/>
            <person name="Cabau C."/>
            <person name="Klopp C."/>
            <person name="Thompson A.W."/>
            <person name="Robinson-Rechavi M."/>
            <person name="Braasch I."/>
            <person name="Lecointre G."/>
            <person name="Bobe J."/>
            <person name="Postlethwait J.H."/>
            <person name="Berthelot C."/>
            <person name="Roest Crollius H."/>
            <person name="Guiguen Y."/>
        </authorList>
    </citation>
    <scope>NUCLEOTIDE SEQUENCE</scope>
    <source>
        <strain evidence="2">NC1722</strain>
    </source>
</reference>
<dbReference type="Proteomes" id="UP001221898">
    <property type="component" value="Unassembled WGS sequence"/>
</dbReference>
<dbReference type="AlphaFoldDB" id="A0AAD7SDZ7"/>
<organism evidence="2 3">
    <name type="scientific">Aldrovandia affinis</name>
    <dbReference type="NCBI Taxonomy" id="143900"/>
    <lineage>
        <taxon>Eukaryota</taxon>
        <taxon>Metazoa</taxon>
        <taxon>Chordata</taxon>
        <taxon>Craniata</taxon>
        <taxon>Vertebrata</taxon>
        <taxon>Euteleostomi</taxon>
        <taxon>Actinopterygii</taxon>
        <taxon>Neopterygii</taxon>
        <taxon>Teleostei</taxon>
        <taxon>Notacanthiformes</taxon>
        <taxon>Halosauridae</taxon>
        <taxon>Aldrovandia</taxon>
    </lineage>
</organism>
<proteinExistence type="predicted"/>
<comment type="caution">
    <text evidence="2">The sequence shown here is derived from an EMBL/GenBank/DDBJ whole genome shotgun (WGS) entry which is preliminary data.</text>
</comment>
<feature type="compositionally biased region" description="Basic and acidic residues" evidence="1">
    <location>
        <begin position="1"/>
        <end position="10"/>
    </location>
</feature>
<sequence>MSPDAHDEPPGPRVAKLRGPQSQNRGARGGSWDRLALNCPEFHAAIWWRSEFGDVKTGRQLTVNPSNQQACLSRCAAARFLPAACHRQLWQPPAPDVELTLIFIQISMPVEEVTLTWAAQQTATCPG</sequence>
<name>A0AAD7SDZ7_9TELE</name>
<evidence type="ECO:0000256" key="1">
    <source>
        <dbReference type="SAM" id="MobiDB-lite"/>
    </source>
</evidence>
<gene>
    <name evidence="2" type="ORF">AAFF_G00392040</name>
</gene>
<feature type="region of interest" description="Disordered" evidence="1">
    <location>
        <begin position="1"/>
        <end position="31"/>
    </location>
</feature>